<reference evidence="1 2" key="1">
    <citation type="submission" date="2024-01" db="EMBL/GenBank/DDBJ databases">
        <title>Genome assemblies of Stephania.</title>
        <authorList>
            <person name="Yang L."/>
        </authorList>
    </citation>
    <scope>NUCLEOTIDE SEQUENCE [LARGE SCALE GENOMIC DNA]</scope>
    <source>
        <strain evidence="1">JXDWG</strain>
        <tissue evidence="1">Leaf</tissue>
    </source>
</reference>
<evidence type="ECO:0000313" key="2">
    <source>
        <dbReference type="Proteomes" id="UP001419268"/>
    </source>
</evidence>
<protein>
    <submittedName>
        <fullName evidence="1">Uncharacterized protein</fullName>
    </submittedName>
</protein>
<proteinExistence type="predicted"/>
<name>A0AAP0HFL0_9MAGN</name>
<keyword evidence="2" id="KW-1185">Reference proteome</keyword>
<sequence>MVQDEDRIWMTRGEGINAACTINEEKCFLEMGIAFGNEDGSNSNVEVSTFGVENPSKSRYVLSTMEDDIRQSKGKRVMIETQKNMVDPMPIFRWEIGETYGGSSLEGEATELIERGTINIATDEITQVVVEKDVGIAFMEDCGITISRASSQRS</sequence>
<evidence type="ECO:0000313" key="1">
    <source>
        <dbReference type="EMBL" id="KAK9082962.1"/>
    </source>
</evidence>
<organism evidence="1 2">
    <name type="scientific">Stephania cephalantha</name>
    <dbReference type="NCBI Taxonomy" id="152367"/>
    <lineage>
        <taxon>Eukaryota</taxon>
        <taxon>Viridiplantae</taxon>
        <taxon>Streptophyta</taxon>
        <taxon>Embryophyta</taxon>
        <taxon>Tracheophyta</taxon>
        <taxon>Spermatophyta</taxon>
        <taxon>Magnoliopsida</taxon>
        <taxon>Ranunculales</taxon>
        <taxon>Menispermaceae</taxon>
        <taxon>Menispermoideae</taxon>
        <taxon>Cissampelideae</taxon>
        <taxon>Stephania</taxon>
    </lineage>
</organism>
<dbReference type="AlphaFoldDB" id="A0AAP0HFL0"/>
<comment type="caution">
    <text evidence="1">The sequence shown here is derived from an EMBL/GenBank/DDBJ whole genome shotgun (WGS) entry which is preliminary data.</text>
</comment>
<gene>
    <name evidence="1" type="ORF">Scep_029433</name>
</gene>
<dbReference type="EMBL" id="JBBNAG010000013">
    <property type="protein sequence ID" value="KAK9082962.1"/>
    <property type="molecule type" value="Genomic_DNA"/>
</dbReference>
<accession>A0AAP0HFL0</accession>
<dbReference type="Proteomes" id="UP001419268">
    <property type="component" value="Unassembled WGS sequence"/>
</dbReference>